<dbReference type="EMBL" id="JACEIK010010784">
    <property type="protein sequence ID" value="MCE3215322.1"/>
    <property type="molecule type" value="Genomic_DNA"/>
</dbReference>
<reference evidence="1 2" key="1">
    <citation type="journal article" date="2021" name="BMC Genomics">
        <title>Datura genome reveals duplications of psychoactive alkaloid biosynthetic genes and high mutation rate following tissue culture.</title>
        <authorList>
            <person name="Rajewski A."/>
            <person name="Carter-House D."/>
            <person name="Stajich J."/>
            <person name="Litt A."/>
        </authorList>
    </citation>
    <scope>NUCLEOTIDE SEQUENCE [LARGE SCALE GENOMIC DNA]</scope>
    <source>
        <strain evidence="1">AR-01</strain>
    </source>
</reference>
<name>A0ABS8WQX9_DATST</name>
<proteinExistence type="predicted"/>
<protein>
    <submittedName>
        <fullName evidence="1">Uncharacterized protein</fullName>
    </submittedName>
</protein>
<accession>A0ABS8WQX9</accession>
<feature type="non-terminal residue" evidence="1">
    <location>
        <position position="83"/>
    </location>
</feature>
<comment type="caution">
    <text evidence="1">The sequence shown here is derived from an EMBL/GenBank/DDBJ whole genome shotgun (WGS) entry which is preliminary data.</text>
</comment>
<dbReference type="Proteomes" id="UP000823775">
    <property type="component" value="Unassembled WGS sequence"/>
</dbReference>
<organism evidence="1 2">
    <name type="scientific">Datura stramonium</name>
    <name type="common">Jimsonweed</name>
    <name type="synonym">Common thornapple</name>
    <dbReference type="NCBI Taxonomy" id="4076"/>
    <lineage>
        <taxon>Eukaryota</taxon>
        <taxon>Viridiplantae</taxon>
        <taxon>Streptophyta</taxon>
        <taxon>Embryophyta</taxon>
        <taxon>Tracheophyta</taxon>
        <taxon>Spermatophyta</taxon>
        <taxon>Magnoliopsida</taxon>
        <taxon>eudicotyledons</taxon>
        <taxon>Gunneridae</taxon>
        <taxon>Pentapetalae</taxon>
        <taxon>asterids</taxon>
        <taxon>lamiids</taxon>
        <taxon>Solanales</taxon>
        <taxon>Solanaceae</taxon>
        <taxon>Solanoideae</taxon>
        <taxon>Datureae</taxon>
        <taxon>Datura</taxon>
    </lineage>
</organism>
<evidence type="ECO:0000313" key="2">
    <source>
        <dbReference type="Proteomes" id="UP000823775"/>
    </source>
</evidence>
<gene>
    <name evidence="1" type="ORF">HAX54_001872</name>
</gene>
<sequence>MEIEVAGKGLKRLRKGTKRASSLVAKDGPANRFGAQAKEAKYAPENWIDVGRLALEFPATRDKVRELGLGYIFVEPYECNLTL</sequence>
<keyword evidence="2" id="KW-1185">Reference proteome</keyword>
<evidence type="ECO:0000313" key="1">
    <source>
        <dbReference type="EMBL" id="MCE3215322.1"/>
    </source>
</evidence>